<organism evidence="1 2">
    <name type="scientific">Cichorium intybus</name>
    <name type="common">Chicory</name>
    <dbReference type="NCBI Taxonomy" id="13427"/>
    <lineage>
        <taxon>Eukaryota</taxon>
        <taxon>Viridiplantae</taxon>
        <taxon>Streptophyta</taxon>
        <taxon>Embryophyta</taxon>
        <taxon>Tracheophyta</taxon>
        <taxon>Spermatophyta</taxon>
        <taxon>Magnoliopsida</taxon>
        <taxon>eudicotyledons</taxon>
        <taxon>Gunneridae</taxon>
        <taxon>Pentapetalae</taxon>
        <taxon>asterids</taxon>
        <taxon>campanulids</taxon>
        <taxon>Asterales</taxon>
        <taxon>Asteraceae</taxon>
        <taxon>Cichorioideae</taxon>
        <taxon>Cichorieae</taxon>
        <taxon>Cichoriinae</taxon>
        <taxon>Cichorium</taxon>
    </lineage>
</organism>
<protein>
    <submittedName>
        <fullName evidence="1">Uncharacterized protein</fullName>
    </submittedName>
</protein>
<proteinExistence type="predicted"/>
<reference evidence="1 2" key="2">
    <citation type="journal article" date="2022" name="Mol. Ecol. Resour.">
        <title>The genomes of chicory, endive, great burdock and yacon provide insights into Asteraceae paleo-polyploidization history and plant inulin production.</title>
        <authorList>
            <person name="Fan W."/>
            <person name="Wang S."/>
            <person name="Wang H."/>
            <person name="Wang A."/>
            <person name="Jiang F."/>
            <person name="Liu H."/>
            <person name="Zhao H."/>
            <person name="Xu D."/>
            <person name="Zhang Y."/>
        </authorList>
    </citation>
    <scope>NUCLEOTIDE SEQUENCE [LARGE SCALE GENOMIC DNA]</scope>
    <source>
        <strain evidence="2">cv. Punajuju</strain>
        <tissue evidence="1">Leaves</tissue>
    </source>
</reference>
<sequence length="249" mass="27533">MLEERTIHFGFEEFVDLLMLSLSTDNPLTNLVLGGSKPCTRSSCMTNSRLSNSAFISSNSGQNQMVKLIVQKSKKKLLCAQMENLFVELLLSFLTIPLGAFLHLTKDDSSQLALTNLYNSISCLRDGKYLKSEHANSELLYPKVNTSYPRVTDLLPIYALRAYTSRFLKEPATFIVSDNLEVTASSMDIISKLNTLGVPVGDMEVLEVNIGEKEAPLLLKACLSSTLALTDFLNALSEKTKGKLINLKL</sequence>
<reference evidence="2" key="1">
    <citation type="journal article" date="2022" name="Mol. Ecol. Resour.">
        <title>The genomes of chicory, endive, great burdock and yacon provide insights into Asteraceae palaeo-polyploidization history and plant inulin production.</title>
        <authorList>
            <person name="Fan W."/>
            <person name="Wang S."/>
            <person name="Wang H."/>
            <person name="Wang A."/>
            <person name="Jiang F."/>
            <person name="Liu H."/>
            <person name="Zhao H."/>
            <person name="Xu D."/>
            <person name="Zhang Y."/>
        </authorList>
    </citation>
    <scope>NUCLEOTIDE SEQUENCE [LARGE SCALE GENOMIC DNA]</scope>
    <source>
        <strain evidence="2">cv. Punajuju</strain>
    </source>
</reference>
<dbReference type="Proteomes" id="UP001055811">
    <property type="component" value="Linkage Group LG09"/>
</dbReference>
<evidence type="ECO:0000313" key="2">
    <source>
        <dbReference type="Proteomes" id="UP001055811"/>
    </source>
</evidence>
<name>A0ACB8YZ02_CICIN</name>
<comment type="caution">
    <text evidence="1">The sequence shown here is derived from an EMBL/GenBank/DDBJ whole genome shotgun (WGS) entry which is preliminary data.</text>
</comment>
<keyword evidence="2" id="KW-1185">Reference proteome</keyword>
<gene>
    <name evidence="1" type="ORF">L2E82_48723</name>
</gene>
<accession>A0ACB8YZ02</accession>
<evidence type="ECO:0000313" key="1">
    <source>
        <dbReference type="EMBL" id="KAI3690598.1"/>
    </source>
</evidence>
<dbReference type="EMBL" id="CM042017">
    <property type="protein sequence ID" value="KAI3690598.1"/>
    <property type="molecule type" value="Genomic_DNA"/>
</dbReference>